<dbReference type="GO" id="GO:0004177">
    <property type="term" value="F:aminopeptidase activity"/>
    <property type="evidence" value="ECO:0007669"/>
    <property type="project" value="UniProtKB-KW"/>
</dbReference>
<sequence length="513" mass="53382">MKKPLIAGVAALGVTALLAPATPAFAVDPVDSSRLRTAVTVGGILEHERALQAIATKNDGNRAATTKGYEASVTYVTKKLKKAGFKVKTQKFTFPLFRELAPATLAQVTPDAEDYPTATFDYSGSGDVTGTVVVPKGTVLPPTADPSSVAGCEPGDFPTASATEPQVALIQRGGCDFVIKAGNAADAGYDAAIIFNEGQEGRTDLYNGTLATPSTIPVVEAEFATGDALVAQAAKGPVTVRVTTSTEVDLKAKTKNVIAETPKGRSGTTVVVGAHLDSVFEGPGINDNGSGTATLLEIAEQMKKLGYTKKGKLERQVRFAFWGAEEEGLLGSQAYVDSLSPEKLSTIYANLNFDMVGSPNYVRFVYDGDGSAFETPGPAGSGAIEKIFTDYFDAQGLASAPTEFDGRSDYGAFIDAGIPAGGLFSGAEGIKTKEEAEVFGGTAGAPYDPCYHQACDTVSNLDEKALFELGDAAAHATFVLATSKTGLYVDGSRMAKRSAERPALPYRGSKAVA</sequence>
<dbReference type="STRING" id="1036181.SAMN05421756_11424"/>
<dbReference type="SUPFAM" id="SSF52025">
    <property type="entry name" value="PA domain"/>
    <property type="match status" value="1"/>
</dbReference>
<dbReference type="PANTHER" id="PTHR12147:SF26">
    <property type="entry name" value="PEPTIDASE M28 DOMAIN-CONTAINING PROTEIN"/>
    <property type="match status" value="1"/>
</dbReference>
<evidence type="ECO:0000256" key="1">
    <source>
        <dbReference type="ARBA" id="ARBA00005957"/>
    </source>
</evidence>
<keyword evidence="4" id="KW-0479">Metal-binding</keyword>
<dbReference type="RefSeq" id="WP_198410341.1">
    <property type="nucleotide sequence ID" value="NZ_FOFA01000014.1"/>
</dbReference>
<dbReference type="InterPro" id="IPR003137">
    <property type="entry name" value="PA_domain"/>
</dbReference>
<feature type="domain" description="PA" evidence="9">
    <location>
        <begin position="129"/>
        <end position="229"/>
    </location>
</feature>
<evidence type="ECO:0000313" key="11">
    <source>
        <dbReference type="EMBL" id="SER34605.1"/>
    </source>
</evidence>
<dbReference type="Proteomes" id="UP000198504">
    <property type="component" value="Unassembled WGS sequence"/>
</dbReference>
<evidence type="ECO:0000256" key="2">
    <source>
        <dbReference type="ARBA" id="ARBA00022438"/>
    </source>
</evidence>
<dbReference type="GO" id="GO:0004180">
    <property type="term" value="F:carboxypeptidase activity"/>
    <property type="evidence" value="ECO:0007669"/>
    <property type="project" value="UniProtKB-KW"/>
</dbReference>
<dbReference type="AlphaFoldDB" id="A0A1H9NG00"/>
<evidence type="ECO:0000259" key="9">
    <source>
        <dbReference type="Pfam" id="PF02225"/>
    </source>
</evidence>
<keyword evidence="11" id="KW-0121">Carboxypeptidase</keyword>
<dbReference type="GO" id="GO:0046872">
    <property type="term" value="F:metal ion binding"/>
    <property type="evidence" value="ECO:0007669"/>
    <property type="project" value="UniProtKB-KW"/>
</dbReference>
<evidence type="ECO:0000256" key="5">
    <source>
        <dbReference type="ARBA" id="ARBA00022729"/>
    </source>
</evidence>
<dbReference type="Pfam" id="PF02225">
    <property type="entry name" value="PA"/>
    <property type="match status" value="1"/>
</dbReference>
<keyword evidence="5 8" id="KW-0732">Signal</keyword>
<dbReference type="EMBL" id="FOFA01000014">
    <property type="protein sequence ID" value="SER34605.1"/>
    <property type="molecule type" value="Genomic_DNA"/>
</dbReference>
<evidence type="ECO:0000256" key="6">
    <source>
        <dbReference type="ARBA" id="ARBA00022801"/>
    </source>
</evidence>
<evidence type="ECO:0000313" key="12">
    <source>
        <dbReference type="Proteomes" id="UP000198504"/>
    </source>
</evidence>
<keyword evidence="6" id="KW-0378">Hydrolase</keyword>
<dbReference type="Gene3D" id="3.50.30.30">
    <property type="match status" value="1"/>
</dbReference>
<protein>
    <submittedName>
        <fullName evidence="11">Zn-dependent amino-or carboxypeptidase, M28 family</fullName>
    </submittedName>
</protein>
<evidence type="ECO:0000259" key="10">
    <source>
        <dbReference type="Pfam" id="PF04389"/>
    </source>
</evidence>
<gene>
    <name evidence="11" type="ORF">SAMN05421756_11424</name>
</gene>
<dbReference type="GO" id="GO:0008235">
    <property type="term" value="F:metalloexopeptidase activity"/>
    <property type="evidence" value="ECO:0007669"/>
    <property type="project" value="InterPro"/>
</dbReference>
<dbReference type="PANTHER" id="PTHR12147">
    <property type="entry name" value="METALLOPEPTIDASE M28 FAMILY MEMBER"/>
    <property type="match status" value="1"/>
</dbReference>
<evidence type="ECO:0000256" key="4">
    <source>
        <dbReference type="ARBA" id="ARBA00022723"/>
    </source>
</evidence>
<reference evidence="12" key="1">
    <citation type="submission" date="2016-10" db="EMBL/GenBank/DDBJ databases">
        <authorList>
            <person name="Varghese N."/>
            <person name="Submissions S."/>
        </authorList>
    </citation>
    <scope>NUCLEOTIDE SEQUENCE [LARGE SCALE GENOMIC DNA]</scope>
    <source>
        <strain evidence="12">CGMCC 4.6856</strain>
    </source>
</reference>
<feature type="signal peptide" evidence="8">
    <location>
        <begin position="1"/>
        <end position="26"/>
    </location>
</feature>
<name>A0A1H9NG00_9ACTN</name>
<dbReference type="Gene3D" id="3.40.630.10">
    <property type="entry name" value="Zn peptidases"/>
    <property type="match status" value="1"/>
</dbReference>
<evidence type="ECO:0000256" key="7">
    <source>
        <dbReference type="ARBA" id="ARBA00022833"/>
    </source>
</evidence>
<dbReference type="InterPro" id="IPR046450">
    <property type="entry name" value="PA_dom_sf"/>
</dbReference>
<keyword evidence="7" id="KW-0862">Zinc</keyword>
<feature type="domain" description="Peptidase M28" evidence="10">
    <location>
        <begin position="256"/>
        <end position="475"/>
    </location>
</feature>
<dbReference type="Pfam" id="PF04389">
    <property type="entry name" value="Peptidase_M28"/>
    <property type="match status" value="1"/>
</dbReference>
<dbReference type="SUPFAM" id="SSF53187">
    <property type="entry name" value="Zn-dependent exopeptidases"/>
    <property type="match status" value="1"/>
</dbReference>
<organism evidence="11 12">
    <name type="scientific">Microlunatus flavus</name>
    <dbReference type="NCBI Taxonomy" id="1036181"/>
    <lineage>
        <taxon>Bacteria</taxon>
        <taxon>Bacillati</taxon>
        <taxon>Actinomycetota</taxon>
        <taxon>Actinomycetes</taxon>
        <taxon>Propionibacteriales</taxon>
        <taxon>Propionibacteriaceae</taxon>
        <taxon>Microlunatus</taxon>
    </lineage>
</organism>
<dbReference type="InterPro" id="IPR007484">
    <property type="entry name" value="Peptidase_M28"/>
</dbReference>
<feature type="chain" id="PRO_5011634722" evidence="8">
    <location>
        <begin position="27"/>
        <end position="513"/>
    </location>
</feature>
<evidence type="ECO:0000256" key="8">
    <source>
        <dbReference type="SAM" id="SignalP"/>
    </source>
</evidence>
<keyword evidence="3" id="KW-0645">Protease</keyword>
<comment type="similarity">
    <text evidence="1">Belongs to the peptidase M28 family. M28A subfamily.</text>
</comment>
<keyword evidence="2" id="KW-0031">Aminopeptidase</keyword>
<keyword evidence="12" id="KW-1185">Reference proteome</keyword>
<accession>A0A1H9NG00</accession>
<dbReference type="InterPro" id="IPR041756">
    <property type="entry name" value="M28_SGAP-like"/>
</dbReference>
<dbReference type="InterPro" id="IPR045175">
    <property type="entry name" value="M28_fam"/>
</dbReference>
<proteinExistence type="inferred from homology"/>
<evidence type="ECO:0000256" key="3">
    <source>
        <dbReference type="ARBA" id="ARBA00022670"/>
    </source>
</evidence>
<dbReference type="GO" id="GO:0006508">
    <property type="term" value="P:proteolysis"/>
    <property type="evidence" value="ECO:0007669"/>
    <property type="project" value="UniProtKB-KW"/>
</dbReference>
<dbReference type="CDD" id="cd03876">
    <property type="entry name" value="M28_SGAP_like"/>
    <property type="match status" value="1"/>
</dbReference>